<evidence type="ECO:0000313" key="3">
    <source>
        <dbReference type="Proteomes" id="UP000789901"/>
    </source>
</evidence>
<dbReference type="Proteomes" id="UP000789901">
    <property type="component" value="Unassembled WGS sequence"/>
</dbReference>
<feature type="non-terminal residue" evidence="2">
    <location>
        <position position="1"/>
    </location>
</feature>
<protein>
    <submittedName>
        <fullName evidence="2">37560_t:CDS:1</fullName>
    </submittedName>
    <submittedName>
        <fullName evidence="1">45607_t:CDS:1</fullName>
    </submittedName>
</protein>
<dbReference type="EMBL" id="CAJVQB010153390">
    <property type="protein sequence ID" value="CAG8855813.1"/>
    <property type="molecule type" value="Genomic_DNA"/>
</dbReference>
<organism evidence="2 3">
    <name type="scientific">Gigaspora margarita</name>
    <dbReference type="NCBI Taxonomy" id="4874"/>
    <lineage>
        <taxon>Eukaryota</taxon>
        <taxon>Fungi</taxon>
        <taxon>Fungi incertae sedis</taxon>
        <taxon>Mucoromycota</taxon>
        <taxon>Glomeromycotina</taxon>
        <taxon>Glomeromycetes</taxon>
        <taxon>Diversisporales</taxon>
        <taxon>Gigasporaceae</taxon>
        <taxon>Gigaspora</taxon>
    </lineage>
</organism>
<evidence type="ECO:0000313" key="1">
    <source>
        <dbReference type="EMBL" id="CAG8853323.1"/>
    </source>
</evidence>
<dbReference type="EMBL" id="CAJVQB010122607">
    <property type="protein sequence ID" value="CAG8853323.1"/>
    <property type="molecule type" value="Genomic_DNA"/>
</dbReference>
<keyword evidence="3" id="KW-1185">Reference proteome</keyword>
<gene>
    <name evidence="1" type="ORF">GMARGA_LOCUS42144</name>
    <name evidence="2" type="ORF">GMARGA_LOCUS44634</name>
</gene>
<sequence length="42" mass="4765">ILGTLIITTAIAVIYKANQYKNRKNALQVHIQQLEDNKIANQ</sequence>
<proteinExistence type="predicted"/>
<evidence type="ECO:0000313" key="2">
    <source>
        <dbReference type="EMBL" id="CAG8855813.1"/>
    </source>
</evidence>
<name>A0ABN7XKH0_GIGMA</name>
<comment type="caution">
    <text evidence="2">The sequence shown here is derived from an EMBL/GenBank/DDBJ whole genome shotgun (WGS) entry which is preliminary data.</text>
</comment>
<accession>A0ABN7XKH0</accession>
<reference evidence="2 3" key="1">
    <citation type="submission" date="2021-06" db="EMBL/GenBank/DDBJ databases">
        <authorList>
            <person name="Kallberg Y."/>
            <person name="Tangrot J."/>
            <person name="Rosling A."/>
        </authorList>
    </citation>
    <scope>NUCLEOTIDE SEQUENCE [LARGE SCALE GENOMIC DNA]</scope>
    <source>
        <strain evidence="2 3">120-4 pot B 10/14</strain>
    </source>
</reference>
<feature type="non-terminal residue" evidence="2">
    <location>
        <position position="42"/>
    </location>
</feature>